<dbReference type="NCBIfam" id="NF040466">
    <property type="entry name" value="ydjY_domain"/>
    <property type="match status" value="1"/>
</dbReference>
<reference evidence="1 2" key="1">
    <citation type="journal article" date="2016" name="Front. Microbiol.">
        <title>Fuerstia marisgermanicae gen. nov., sp. nov., an Unusual Member of the Phylum Planctomycetes from the German Wadden Sea.</title>
        <authorList>
            <person name="Kohn T."/>
            <person name="Heuer A."/>
            <person name="Jogler M."/>
            <person name="Vollmers J."/>
            <person name="Boedeker C."/>
            <person name="Bunk B."/>
            <person name="Rast P."/>
            <person name="Borchert D."/>
            <person name="Glockner I."/>
            <person name="Freese H.M."/>
            <person name="Klenk H.P."/>
            <person name="Overmann J."/>
            <person name="Kaster A.K."/>
            <person name="Rohde M."/>
            <person name="Wiegand S."/>
            <person name="Jogler C."/>
        </authorList>
    </citation>
    <scope>NUCLEOTIDE SEQUENCE [LARGE SCALE GENOMIC DNA]</scope>
    <source>
        <strain evidence="1 2">NH11</strain>
    </source>
</reference>
<dbReference type="AlphaFoldDB" id="A0A1P8WID0"/>
<proteinExistence type="predicted"/>
<protein>
    <submittedName>
        <fullName evidence="1">Uncharacterized protein</fullName>
    </submittedName>
</protein>
<sequence>MKIQRSIGVVVVMVLVPFWAPALWAQKAADQENSSPATADASENEKVDLSAMAPLPEALKKLMQSGVPLNPHQTVVLDKKKNRVLLHTEVACEDCPLEMLCCLEQTKEHESILWLRSKAFVVHAGLLALGIEPGKPATFTPEFKASSGPTIKIFVNWMDDAGKLQRKNVQEWMRHTVSRYYSQKLAAPPAGVKIPLMELRYDPYNKEILWFGHMSEKQRDKLLTLNKDDAYQAAIRSFYRDSQSRPMEAEFVFAGSYQYVPEGLTQKLYAAEGGQLICVANFASAMIDVREASSADDGGQSYEAWAGRVPARGTPVVVELVPEIKPEPKVETKP</sequence>
<keyword evidence="2" id="KW-1185">Reference proteome</keyword>
<gene>
    <name evidence="1" type="ORF">Fuma_03439</name>
</gene>
<dbReference type="InterPro" id="IPR047750">
    <property type="entry name" value="YdjY-like"/>
</dbReference>
<accession>A0A1P8WID0</accession>
<dbReference type="KEGG" id="fmr:Fuma_03439"/>
<dbReference type="Proteomes" id="UP000187735">
    <property type="component" value="Chromosome"/>
</dbReference>
<evidence type="ECO:0000313" key="2">
    <source>
        <dbReference type="Proteomes" id="UP000187735"/>
    </source>
</evidence>
<dbReference type="EMBL" id="CP017641">
    <property type="protein sequence ID" value="APZ93821.1"/>
    <property type="molecule type" value="Genomic_DNA"/>
</dbReference>
<dbReference type="OrthoDB" id="247135at2"/>
<dbReference type="RefSeq" id="WP_083732123.1">
    <property type="nucleotide sequence ID" value="NZ_CP017641.1"/>
</dbReference>
<organism evidence="1 2">
    <name type="scientific">Fuerstiella marisgermanici</name>
    <dbReference type="NCBI Taxonomy" id="1891926"/>
    <lineage>
        <taxon>Bacteria</taxon>
        <taxon>Pseudomonadati</taxon>
        <taxon>Planctomycetota</taxon>
        <taxon>Planctomycetia</taxon>
        <taxon>Planctomycetales</taxon>
        <taxon>Planctomycetaceae</taxon>
        <taxon>Fuerstiella</taxon>
    </lineage>
</organism>
<name>A0A1P8WID0_9PLAN</name>
<evidence type="ECO:0000313" key="1">
    <source>
        <dbReference type="EMBL" id="APZ93821.1"/>
    </source>
</evidence>